<dbReference type="Pfam" id="PF00482">
    <property type="entry name" value="T2SSF"/>
    <property type="match status" value="1"/>
</dbReference>
<keyword evidence="3 6" id="KW-0812">Transmembrane</keyword>
<keyword evidence="9" id="KW-1185">Reference proteome</keyword>
<feature type="transmembrane region" description="Helical" evidence="6">
    <location>
        <begin position="6"/>
        <end position="24"/>
    </location>
</feature>
<feature type="domain" description="Type II secretion system protein GspF" evidence="7">
    <location>
        <begin position="143"/>
        <end position="268"/>
    </location>
</feature>
<dbReference type="AlphaFoldDB" id="N1V205"/>
<feature type="transmembrane region" description="Helical" evidence="6">
    <location>
        <begin position="283"/>
        <end position="302"/>
    </location>
</feature>
<dbReference type="GO" id="GO:0005886">
    <property type="term" value="C:plasma membrane"/>
    <property type="evidence" value="ECO:0007669"/>
    <property type="project" value="UniProtKB-SubCell"/>
</dbReference>
<feature type="transmembrane region" description="Helical" evidence="6">
    <location>
        <begin position="110"/>
        <end position="128"/>
    </location>
</feature>
<proteinExistence type="predicted"/>
<evidence type="ECO:0000313" key="8">
    <source>
        <dbReference type="EMBL" id="EMY35355.1"/>
    </source>
</evidence>
<keyword evidence="4 6" id="KW-1133">Transmembrane helix</keyword>
<dbReference type="InterPro" id="IPR018076">
    <property type="entry name" value="T2SS_GspF_dom"/>
</dbReference>
<feature type="transmembrane region" description="Helical" evidence="6">
    <location>
        <begin position="251"/>
        <end position="271"/>
    </location>
</feature>
<sequence>MLLVAGLVLSYSALGLVLFMVLSSRSSRLSTARRRAAAVESVTMVSRATAWTTAKIEEVLARRKETPALAGALDSAGLKFRPAELVVFVAAGSAMGGAVGLLMAGPLMGLLLAVVAPMAAKVVLGTLANRRRSAFAEQLDDSLQLLSSGLRAGHSLLRAIDAVSADSPSPTSEEFTRIINETRLGRDLGESLNEAARRMRSDDFSWVAQAIAVHREVGGNLAEVLDRVGQTIRERNQIRGQVKALSAEGRISAIVLMVLPFGLGGFLLVASPGYMNAFTESPLGYLLIGVSGLLLVTGGLWLRKVVSFKF</sequence>
<comment type="subcellular location">
    <subcellularLocation>
        <location evidence="1">Cell membrane</location>
        <topology evidence="1">Multi-pass membrane protein</topology>
    </subcellularLocation>
</comment>
<evidence type="ECO:0000313" key="9">
    <source>
        <dbReference type="Proteomes" id="UP000010729"/>
    </source>
</evidence>
<evidence type="ECO:0000259" key="7">
    <source>
        <dbReference type="Pfam" id="PF00482"/>
    </source>
</evidence>
<keyword evidence="5 6" id="KW-0472">Membrane</keyword>
<dbReference type="Gene3D" id="1.20.81.30">
    <property type="entry name" value="Type II secretion system (T2SS), domain F"/>
    <property type="match status" value="1"/>
</dbReference>
<evidence type="ECO:0000256" key="1">
    <source>
        <dbReference type="ARBA" id="ARBA00004651"/>
    </source>
</evidence>
<evidence type="ECO:0000256" key="5">
    <source>
        <dbReference type="ARBA" id="ARBA00023136"/>
    </source>
</evidence>
<name>N1V205_9MICC</name>
<evidence type="ECO:0000256" key="2">
    <source>
        <dbReference type="ARBA" id="ARBA00022475"/>
    </source>
</evidence>
<dbReference type="EMBL" id="ANPE02000077">
    <property type="protein sequence ID" value="EMY35355.1"/>
    <property type="molecule type" value="Genomic_DNA"/>
</dbReference>
<accession>N1V205</accession>
<gene>
    <name evidence="8" type="ORF">D477_004986</name>
</gene>
<protein>
    <submittedName>
        <fullName evidence="8">Type ii secretion system integral membrane subunit</fullName>
    </submittedName>
</protein>
<organism evidence="8 9">
    <name type="scientific">Arthrobacter crystallopoietes BAB-32</name>
    <dbReference type="NCBI Taxonomy" id="1246476"/>
    <lineage>
        <taxon>Bacteria</taxon>
        <taxon>Bacillati</taxon>
        <taxon>Actinomycetota</taxon>
        <taxon>Actinomycetes</taxon>
        <taxon>Micrococcales</taxon>
        <taxon>Micrococcaceae</taxon>
        <taxon>Crystallibacter</taxon>
    </lineage>
</organism>
<feature type="transmembrane region" description="Helical" evidence="6">
    <location>
        <begin position="85"/>
        <end position="104"/>
    </location>
</feature>
<comment type="caution">
    <text evidence="8">The sequence shown here is derived from an EMBL/GenBank/DDBJ whole genome shotgun (WGS) entry which is preliminary data.</text>
</comment>
<keyword evidence="2" id="KW-1003">Cell membrane</keyword>
<evidence type="ECO:0000256" key="3">
    <source>
        <dbReference type="ARBA" id="ARBA00022692"/>
    </source>
</evidence>
<evidence type="ECO:0000256" key="6">
    <source>
        <dbReference type="SAM" id="Phobius"/>
    </source>
</evidence>
<dbReference type="InterPro" id="IPR042094">
    <property type="entry name" value="T2SS_GspF_sf"/>
</dbReference>
<evidence type="ECO:0000256" key="4">
    <source>
        <dbReference type="ARBA" id="ARBA00022989"/>
    </source>
</evidence>
<reference evidence="8 9" key="1">
    <citation type="journal article" date="2013" name="Genome Announc.">
        <title>Draft Genome Sequence of Arthrobacter crystallopoietes Strain BAB-32, Revealing Genes for Bioremediation.</title>
        <authorList>
            <person name="Joshi M.N."/>
            <person name="Pandit A.S."/>
            <person name="Sharma A."/>
            <person name="Pandya R.V."/>
            <person name="Desai S.M."/>
            <person name="Saxena A.K."/>
            <person name="Bagatharia S.B."/>
        </authorList>
    </citation>
    <scope>NUCLEOTIDE SEQUENCE [LARGE SCALE GENOMIC DNA]</scope>
    <source>
        <strain evidence="8 9">BAB-32</strain>
    </source>
</reference>
<dbReference type="PANTHER" id="PTHR35007:SF1">
    <property type="entry name" value="PILUS ASSEMBLY PROTEIN"/>
    <property type="match status" value="1"/>
</dbReference>
<dbReference type="Proteomes" id="UP000010729">
    <property type="component" value="Unassembled WGS sequence"/>
</dbReference>
<dbReference type="PANTHER" id="PTHR35007">
    <property type="entry name" value="INTEGRAL MEMBRANE PROTEIN-RELATED"/>
    <property type="match status" value="1"/>
</dbReference>